<dbReference type="AlphaFoldDB" id="A0ABD2MRQ7"/>
<dbReference type="Proteomes" id="UP001516400">
    <property type="component" value="Unassembled WGS sequence"/>
</dbReference>
<name>A0ABD2MRQ7_9CUCU</name>
<proteinExistence type="predicted"/>
<accession>A0ABD2MRQ7</accession>
<evidence type="ECO:0000313" key="2">
    <source>
        <dbReference type="Proteomes" id="UP001516400"/>
    </source>
</evidence>
<protein>
    <recommendedName>
        <fullName evidence="3">Retrotransposon gag domain-containing protein</fullName>
    </recommendedName>
</protein>
<organism evidence="1 2">
    <name type="scientific">Cryptolaemus montrouzieri</name>
    <dbReference type="NCBI Taxonomy" id="559131"/>
    <lineage>
        <taxon>Eukaryota</taxon>
        <taxon>Metazoa</taxon>
        <taxon>Ecdysozoa</taxon>
        <taxon>Arthropoda</taxon>
        <taxon>Hexapoda</taxon>
        <taxon>Insecta</taxon>
        <taxon>Pterygota</taxon>
        <taxon>Neoptera</taxon>
        <taxon>Endopterygota</taxon>
        <taxon>Coleoptera</taxon>
        <taxon>Polyphaga</taxon>
        <taxon>Cucujiformia</taxon>
        <taxon>Coccinelloidea</taxon>
        <taxon>Coccinellidae</taxon>
        <taxon>Scymninae</taxon>
        <taxon>Scymnini</taxon>
        <taxon>Cryptolaemus</taxon>
    </lineage>
</organism>
<dbReference type="EMBL" id="JABFTP020000021">
    <property type="protein sequence ID" value="KAL3268997.1"/>
    <property type="molecule type" value="Genomic_DNA"/>
</dbReference>
<evidence type="ECO:0000313" key="1">
    <source>
        <dbReference type="EMBL" id="KAL3268997.1"/>
    </source>
</evidence>
<reference evidence="1 2" key="1">
    <citation type="journal article" date="2021" name="BMC Biol.">
        <title>Horizontally acquired antibacterial genes associated with adaptive radiation of ladybird beetles.</title>
        <authorList>
            <person name="Li H.S."/>
            <person name="Tang X.F."/>
            <person name="Huang Y.H."/>
            <person name="Xu Z.Y."/>
            <person name="Chen M.L."/>
            <person name="Du X.Y."/>
            <person name="Qiu B.Y."/>
            <person name="Chen P.T."/>
            <person name="Zhang W."/>
            <person name="Slipinski A."/>
            <person name="Escalona H.E."/>
            <person name="Waterhouse R.M."/>
            <person name="Zwick A."/>
            <person name="Pang H."/>
        </authorList>
    </citation>
    <scope>NUCLEOTIDE SEQUENCE [LARGE SCALE GENOMIC DNA]</scope>
    <source>
        <strain evidence="1">SYSU2018</strain>
    </source>
</reference>
<keyword evidence="2" id="KW-1185">Reference proteome</keyword>
<comment type="caution">
    <text evidence="1">The sequence shown here is derived from an EMBL/GenBank/DDBJ whole genome shotgun (WGS) entry which is preliminary data.</text>
</comment>
<gene>
    <name evidence="1" type="ORF">HHI36_008082</name>
</gene>
<sequence>MSPRATFHFLVDALDAKTTVVRVLTIQLEGEDTVFQFPREQQLKEHHPALFGTTIVKNVIKGLKIRRKFRNIRITLADELQQEYLDKEGNVCFHDQYLDEVQGYVNPNPTAPQISRTNLDTNKPIHSVVKNLILEKFNGKNQNAKTFLSILVKECERLNIESSRYSEVLRLFVEGLALDWYLTFLKIKSLSYEWEFWQNSFLDTFSEVGWTEIKYAYTFRYLNGSLLDYALKKLNLLIDADPELTANSQMNFIVLGLPTDVRLRIYKCDLLSRDALMSRIRQLEPLVVNNDKKMNSSRNDRFNVVGNSERVENTSGGELKYKKLNRQVLKPCSHCAVKGFPNRFHPENTCRNFINNTKRNYKNDMIKSVNNTELEDSISSSDEAKHE</sequence>
<evidence type="ECO:0008006" key="3">
    <source>
        <dbReference type="Google" id="ProtNLM"/>
    </source>
</evidence>